<gene>
    <name evidence="2" type="ORF">B0T14DRAFT_425123</name>
</gene>
<keyword evidence="1" id="KW-0472">Membrane</keyword>
<dbReference type="AlphaFoldDB" id="A0AA39X201"/>
<keyword evidence="3" id="KW-1185">Reference proteome</keyword>
<feature type="transmembrane region" description="Helical" evidence="1">
    <location>
        <begin position="230"/>
        <end position="252"/>
    </location>
</feature>
<feature type="non-terminal residue" evidence="2">
    <location>
        <position position="1"/>
    </location>
</feature>
<proteinExistence type="predicted"/>
<sequence>VALVVRISIMTESGALHHSSNRLEKGSFRISWIDDVPFTQYLHDLFPTESRAVLSYADNELFLTTRSTIKANKLKRRLGITFRATHDVKNHLYFDRRANVIDIYHHTAFIKQQLRATRDGGDFSTPAPGIKAGALPRQLQLEVLDSIQGVLFPLSDPKCKMILKSLIHSCSFDPDIVNFEYGSIRRRPGEENIGYIYLTDRLSDLYAEVCNPQLRGWLERRIERKSGARCMMLATMIGIVFAVFLGMVSLAVSSYQTWIAYQAWQHPVAAVLV</sequence>
<accession>A0AA39X201</accession>
<keyword evidence="1" id="KW-0812">Transmembrane</keyword>
<protein>
    <submittedName>
        <fullName evidence="2">Uncharacterized protein</fullName>
    </submittedName>
</protein>
<keyword evidence="1" id="KW-1133">Transmembrane helix</keyword>
<name>A0AA39X201_9PEZI</name>
<evidence type="ECO:0000256" key="1">
    <source>
        <dbReference type="SAM" id="Phobius"/>
    </source>
</evidence>
<comment type="caution">
    <text evidence="2">The sequence shown here is derived from an EMBL/GenBank/DDBJ whole genome shotgun (WGS) entry which is preliminary data.</text>
</comment>
<evidence type="ECO:0000313" key="2">
    <source>
        <dbReference type="EMBL" id="KAK0625828.1"/>
    </source>
</evidence>
<evidence type="ECO:0000313" key="3">
    <source>
        <dbReference type="Proteomes" id="UP001175000"/>
    </source>
</evidence>
<dbReference type="Proteomes" id="UP001175000">
    <property type="component" value="Unassembled WGS sequence"/>
</dbReference>
<organism evidence="2 3">
    <name type="scientific">Immersiella caudata</name>
    <dbReference type="NCBI Taxonomy" id="314043"/>
    <lineage>
        <taxon>Eukaryota</taxon>
        <taxon>Fungi</taxon>
        <taxon>Dikarya</taxon>
        <taxon>Ascomycota</taxon>
        <taxon>Pezizomycotina</taxon>
        <taxon>Sordariomycetes</taxon>
        <taxon>Sordariomycetidae</taxon>
        <taxon>Sordariales</taxon>
        <taxon>Lasiosphaeriaceae</taxon>
        <taxon>Immersiella</taxon>
    </lineage>
</organism>
<dbReference type="EMBL" id="JAULSU010000002">
    <property type="protein sequence ID" value="KAK0625828.1"/>
    <property type="molecule type" value="Genomic_DNA"/>
</dbReference>
<reference evidence="2" key="1">
    <citation type="submission" date="2023-06" db="EMBL/GenBank/DDBJ databases">
        <title>Genome-scale phylogeny and comparative genomics of the fungal order Sordariales.</title>
        <authorList>
            <consortium name="Lawrence Berkeley National Laboratory"/>
            <person name="Hensen N."/>
            <person name="Bonometti L."/>
            <person name="Westerberg I."/>
            <person name="Brannstrom I.O."/>
            <person name="Guillou S."/>
            <person name="Cros-Aarteil S."/>
            <person name="Calhoun S."/>
            <person name="Haridas S."/>
            <person name="Kuo A."/>
            <person name="Mondo S."/>
            <person name="Pangilinan J."/>
            <person name="Riley R."/>
            <person name="Labutti K."/>
            <person name="Andreopoulos B."/>
            <person name="Lipzen A."/>
            <person name="Chen C."/>
            <person name="Yanf M."/>
            <person name="Daum C."/>
            <person name="Ng V."/>
            <person name="Clum A."/>
            <person name="Steindorff A."/>
            <person name="Ohm R."/>
            <person name="Martin F."/>
            <person name="Silar P."/>
            <person name="Natvig D."/>
            <person name="Lalanne C."/>
            <person name="Gautier V."/>
            <person name="Ament-Velasquez S.L."/>
            <person name="Kruys A."/>
            <person name="Hutchinson M.I."/>
            <person name="Powell A.J."/>
            <person name="Barry K."/>
            <person name="Miller A.N."/>
            <person name="Grigoriev I.V."/>
            <person name="Debuchy R."/>
            <person name="Gladieux P."/>
            <person name="Thoren M.H."/>
            <person name="Johannesson H."/>
        </authorList>
    </citation>
    <scope>NUCLEOTIDE SEQUENCE</scope>
    <source>
        <strain evidence="2">CBS 606.72</strain>
    </source>
</reference>